<dbReference type="GO" id="GO:0009279">
    <property type="term" value="C:cell outer membrane"/>
    <property type="evidence" value="ECO:0007669"/>
    <property type="project" value="UniProtKB-SubCell"/>
</dbReference>
<evidence type="ECO:0000256" key="6">
    <source>
        <dbReference type="ARBA" id="ARBA00023237"/>
    </source>
</evidence>
<dbReference type="EMBL" id="CP005773">
    <property type="protein sequence ID" value="AHH11790.1"/>
    <property type="molecule type" value="Genomic_DNA"/>
</dbReference>
<name>W5SY14_9SPIR</name>
<keyword evidence="6 8" id="KW-0998">Cell outer membrane</keyword>
<keyword evidence="7 8" id="KW-0449">Lipoprotein</keyword>
<proteinExistence type="predicted"/>
<dbReference type="AlphaFoldDB" id="W5SY14"/>
<comment type="function">
    <text evidence="1 8">The Vlp and Vsp proteins are antigenically distinct proteins, only one vlp or vsp gene is transcriptionally active at any one time. Switching between these genes is a mechanism of host immune response evasion.</text>
</comment>
<comment type="subcellular location">
    <subcellularLocation>
        <location evidence="2 8">Cell outer membrane</location>
        <topology evidence="2 8">Lipid-anchor</topology>
    </subcellularLocation>
</comment>
<geneLocation type="plasmid" evidence="9">
    <name>unnamed</name>
</geneLocation>
<dbReference type="HOGENOM" id="CLU_054711_0_0_12"/>
<keyword evidence="3" id="KW-0732">Signal</keyword>
<evidence type="ECO:0000256" key="7">
    <source>
        <dbReference type="ARBA" id="ARBA00023288"/>
    </source>
</evidence>
<evidence type="ECO:0000256" key="1">
    <source>
        <dbReference type="ARBA" id="ARBA00003932"/>
    </source>
</evidence>
<dbReference type="Pfam" id="PF00921">
    <property type="entry name" value="Lipoprotein_2"/>
    <property type="match status" value="1"/>
</dbReference>
<accession>W5SY14</accession>
<evidence type="ECO:0000256" key="2">
    <source>
        <dbReference type="ARBA" id="ARBA00004459"/>
    </source>
</evidence>
<organism evidence="9">
    <name type="scientific">Borrelia coriaceae ATCC 43381</name>
    <dbReference type="NCBI Taxonomy" id="1408429"/>
    <lineage>
        <taxon>Bacteria</taxon>
        <taxon>Pseudomonadati</taxon>
        <taxon>Spirochaetota</taxon>
        <taxon>Spirochaetia</taxon>
        <taxon>Spirochaetales</taxon>
        <taxon>Borreliaceae</taxon>
        <taxon>Borrelia</taxon>
    </lineage>
</organism>
<keyword evidence="9" id="KW-0614">Plasmid</keyword>
<gene>
    <name evidence="9" type="ORF">BCO_0114524</name>
</gene>
<dbReference type="InterPro" id="IPR000680">
    <property type="entry name" value="Borrelia_lipo"/>
</dbReference>
<dbReference type="PROSITE" id="PS51257">
    <property type="entry name" value="PROKAR_LIPOPROTEIN"/>
    <property type="match status" value="1"/>
</dbReference>
<keyword evidence="5 8" id="KW-0564">Palmitate</keyword>
<keyword evidence="4 8" id="KW-0472">Membrane</keyword>
<dbReference type="SUPFAM" id="SSF74748">
    <property type="entry name" value="Variable surface antigen VlsE"/>
    <property type="match status" value="1"/>
</dbReference>
<sequence>MKINIKNIRVKNIYATLFISLFLSCNNGVVEELGKKKSFADSLINIGHSFQEIFSFFGNAIGDALGFSVVKSGAKKSEIGEHFTKIGDGLTKTKNKLNELSNDIFGAKNADGNTIKIVEKAIKGANEVFDKLIDSVTNLAGVTKADGKIGDAETSNGPKAADKNSVETVIKRIKEITEAAKESGIKIGPGNDGGKVTAASANTDAIAALGGHNTDATKGAGSNLVDEVSKADPWAMIDKIKNSEATDGAKLANASINKPGALAASEGNAQTGPAGAESNADLAVVVALKAYD</sequence>
<reference evidence="9" key="1">
    <citation type="submission" date="2013-04" db="EMBL/GenBank/DDBJ databases">
        <title>Comparative Genomics of Relapsing Fever Spirochetes.</title>
        <authorList>
            <person name="Schwan T.G."/>
            <person name="Raffel S.J."/>
            <person name="Porcella S.F."/>
            <person name="Martens C.A."/>
            <person name="Bruno D.P."/>
            <person name="Ricklefs S.M."/>
            <person name="Barbian K.B."/>
        </authorList>
    </citation>
    <scope>NUCLEOTIDE SEQUENCE</scope>
    <source>
        <strain evidence="9">Co53</strain>
        <plasmid evidence="9">unnamed</plasmid>
    </source>
</reference>
<protein>
    <recommendedName>
        <fullName evidence="8">Variable large protein</fullName>
    </recommendedName>
</protein>
<evidence type="ECO:0000256" key="5">
    <source>
        <dbReference type="ARBA" id="ARBA00023139"/>
    </source>
</evidence>
<evidence type="ECO:0000256" key="3">
    <source>
        <dbReference type="ARBA" id="ARBA00022729"/>
    </source>
</evidence>
<evidence type="ECO:0000256" key="8">
    <source>
        <dbReference type="RuleBase" id="RU363105"/>
    </source>
</evidence>
<evidence type="ECO:0000256" key="4">
    <source>
        <dbReference type="ARBA" id="ARBA00023136"/>
    </source>
</evidence>
<evidence type="ECO:0000313" key="9">
    <source>
        <dbReference type="EMBL" id="AHH11790.1"/>
    </source>
</evidence>